<dbReference type="InterPro" id="IPR015943">
    <property type="entry name" value="WD40/YVTN_repeat-like_dom_sf"/>
</dbReference>
<dbReference type="EMBL" id="WBMT01000001">
    <property type="protein sequence ID" value="KAB2352596.1"/>
    <property type="molecule type" value="Genomic_DNA"/>
</dbReference>
<dbReference type="InterPro" id="IPR051179">
    <property type="entry name" value="WD_repeat_multifunction"/>
</dbReference>
<sequence>MCYDDTRAFAVIAIRNQGLRVWDLRSGSSHLIQARPDETAYALTCYLMDDMLAAVTVNQDGVLRTWNLQHPREGENSAADPGVQMVAWAASASESLLVTGHVDGSLTAWSGNTHEGRYRIPGATGAITHLAATMAQQGSVILGGSADGSGWLWCDDLTAEPRRLGPVAKPVTAVTVADTSAGLLAFVADGQGTVRSWDVASGAEGVPMGPHDNGVQALTLLDVDRGPRLATADGNAGMRVWDLSGEVVAMPGSEWVNVIAGGSIDGQRWLVSGDADGVVRLWDPDHYICIAELPDPHDSPITHLSFAGLPGGPVAVTGDRLGRVQFWDLARRQPVVTIWLPADCSGLALSAAGALAIVCEGEVFVLRRSAQ</sequence>
<evidence type="ECO:0000313" key="4">
    <source>
        <dbReference type="EMBL" id="KAB2352596.1"/>
    </source>
</evidence>
<dbReference type="RefSeq" id="WP_151557566.1">
    <property type="nucleotide sequence ID" value="NZ_WBMT01000001.1"/>
</dbReference>
<proteinExistence type="predicted"/>
<gene>
    <name evidence="4" type="ORF">F8566_02750</name>
</gene>
<reference evidence="4 5" key="1">
    <citation type="submission" date="2019-09" db="EMBL/GenBank/DDBJ databases">
        <title>Actinomadura physcomitrii sp. nov., a novel actinomycete isolated from moss [Physcomitrium sphaericum (Ludw) Fuernr].</title>
        <authorList>
            <person name="Zhuang X."/>
            <person name="Liu C."/>
        </authorList>
    </citation>
    <scope>NUCLEOTIDE SEQUENCE [LARGE SCALE GENOMIC DNA]</scope>
    <source>
        <strain evidence="4 5">HMC1</strain>
    </source>
</reference>
<dbReference type="PROSITE" id="PS50082">
    <property type="entry name" value="WD_REPEATS_2"/>
    <property type="match status" value="1"/>
</dbReference>
<dbReference type="Gene3D" id="2.130.10.10">
    <property type="entry name" value="YVTN repeat-like/Quinoprotein amine dehydrogenase"/>
    <property type="match status" value="2"/>
</dbReference>
<name>A0A6H9Z8D7_9ACTN</name>
<keyword evidence="5" id="KW-1185">Reference proteome</keyword>
<dbReference type="SUPFAM" id="SSF75011">
    <property type="entry name" value="3-carboxy-cis,cis-mucoante lactonizing enzyme"/>
    <property type="match status" value="1"/>
</dbReference>
<organism evidence="4 5">
    <name type="scientific">Actinomadura rudentiformis</name>
    <dbReference type="NCBI Taxonomy" id="359158"/>
    <lineage>
        <taxon>Bacteria</taxon>
        <taxon>Bacillati</taxon>
        <taxon>Actinomycetota</taxon>
        <taxon>Actinomycetes</taxon>
        <taxon>Streptosporangiales</taxon>
        <taxon>Thermomonosporaceae</taxon>
        <taxon>Actinomadura</taxon>
    </lineage>
</organism>
<evidence type="ECO:0000256" key="2">
    <source>
        <dbReference type="ARBA" id="ARBA00022737"/>
    </source>
</evidence>
<dbReference type="Pfam" id="PF00400">
    <property type="entry name" value="WD40"/>
    <property type="match status" value="1"/>
</dbReference>
<dbReference type="InterPro" id="IPR036322">
    <property type="entry name" value="WD40_repeat_dom_sf"/>
</dbReference>
<comment type="caution">
    <text evidence="4">The sequence shown here is derived from an EMBL/GenBank/DDBJ whole genome shotgun (WGS) entry which is preliminary data.</text>
</comment>
<evidence type="ECO:0000313" key="5">
    <source>
        <dbReference type="Proteomes" id="UP000468735"/>
    </source>
</evidence>
<dbReference type="PANTHER" id="PTHR19857:SF8">
    <property type="entry name" value="ANGIO-ASSOCIATED MIGRATORY CELL PROTEIN"/>
    <property type="match status" value="1"/>
</dbReference>
<evidence type="ECO:0000256" key="1">
    <source>
        <dbReference type="ARBA" id="ARBA00022574"/>
    </source>
</evidence>
<dbReference type="SUPFAM" id="SSF50978">
    <property type="entry name" value="WD40 repeat-like"/>
    <property type="match status" value="1"/>
</dbReference>
<protein>
    <submittedName>
        <fullName evidence="4">Uncharacterized protein</fullName>
    </submittedName>
</protein>
<keyword evidence="1 3" id="KW-0853">WD repeat</keyword>
<dbReference type="PANTHER" id="PTHR19857">
    <property type="entry name" value="MITOCHONDRIAL DIVISION PROTEIN 1-RELATED"/>
    <property type="match status" value="1"/>
</dbReference>
<dbReference type="OrthoDB" id="414967at2"/>
<keyword evidence="2" id="KW-0677">Repeat</keyword>
<dbReference type="InterPro" id="IPR001680">
    <property type="entry name" value="WD40_rpt"/>
</dbReference>
<evidence type="ECO:0000256" key="3">
    <source>
        <dbReference type="PROSITE-ProRule" id="PRU00221"/>
    </source>
</evidence>
<dbReference type="AlphaFoldDB" id="A0A6H9Z8D7"/>
<accession>A0A6H9Z8D7</accession>
<dbReference type="SMART" id="SM00320">
    <property type="entry name" value="WD40"/>
    <property type="match status" value="6"/>
</dbReference>
<feature type="repeat" description="WD" evidence="3">
    <location>
        <begin position="270"/>
        <end position="283"/>
    </location>
</feature>
<dbReference type="Proteomes" id="UP000468735">
    <property type="component" value="Unassembled WGS sequence"/>
</dbReference>